<proteinExistence type="predicted"/>
<reference evidence="2" key="1">
    <citation type="journal article" date="2015" name="J. Biotechnol.">
        <title>Complete genome sequence of the actinobacterium Streptomyces glaucescens GLA.O (DSM 40922) consisting of a linear chromosome and one linear plasmid.</title>
        <authorList>
            <person name="Ortseifen V."/>
            <person name="Winkler A."/>
            <person name="Albersmeier A."/>
            <person name="Wendler S."/>
            <person name="Puhler A."/>
            <person name="Kalinowski J."/>
            <person name="Ruckert C."/>
        </authorList>
    </citation>
    <scope>NUCLEOTIDE SEQUENCE [LARGE SCALE GENOMIC DNA]</scope>
    <source>
        <strain evidence="2">DSM 40922 / GLA O</strain>
    </source>
</reference>
<gene>
    <name evidence="1" type="ORF">SGLAU_24060</name>
</gene>
<organism evidence="1 2">
    <name type="scientific">Streptomyces glaucescens</name>
    <dbReference type="NCBI Taxonomy" id="1907"/>
    <lineage>
        <taxon>Bacteria</taxon>
        <taxon>Bacillati</taxon>
        <taxon>Actinomycetota</taxon>
        <taxon>Actinomycetes</taxon>
        <taxon>Kitasatosporales</taxon>
        <taxon>Streptomycetaceae</taxon>
        <taxon>Streptomyces</taxon>
    </lineage>
</organism>
<protein>
    <submittedName>
        <fullName evidence="1">Uncharacterized protein</fullName>
    </submittedName>
</protein>
<dbReference type="STRING" id="1907.SGLAU_24060"/>
<dbReference type="Proteomes" id="UP000029482">
    <property type="component" value="Chromosome"/>
</dbReference>
<dbReference type="eggNOG" id="ENOG5031ZBP">
    <property type="taxonomic scope" value="Bacteria"/>
</dbReference>
<name>A0A089Z4N5_STRGA</name>
<accession>A0A089Z4N5</accession>
<evidence type="ECO:0000313" key="1">
    <source>
        <dbReference type="EMBL" id="AIS00756.1"/>
    </source>
</evidence>
<dbReference type="KEGG" id="sgu:SGLAU_24060"/>
<sequence length="194" mass="21286">MPATIVEHTSSVDPASRPSGPLTSLASVAHLSPSDLSNMERAVALYASDMPVGFMMRRGTEATVAAWIIQGVVRLGLAEVQHSAACAYGYRLLWLADLTTPEQDRAHRRRFSNARRWDRAERLASCFTAWAGYPMTREALDRGGRTEVEGACRCGGTGWLGESYDPDDPTMLVERNCPGHNPEGLRLPRWEVGA</sequence>
<dbReference type="AlphaFoldDB" id="A0A089Z4N5"/>
<evidence type="ECO:0000313" key="2">
    <source>
        <dbReference type="Proteomes" id="UP000029482"/>
    </source>
</evidence>
<keyword evidence="2" id="KW-1185">Reference proteome</keyword>
<dbReference type="HOGENOM" id="CLU_1401764_0_0_11"/>
<dbReference type="EMBL" id="CP009438">
    <property type="protein sequence ID" value="AIS00756.1"/>
    <property type="molecule type" value="Genomic_DNA"/>
</dbReference>